<evidence type="ECO:0000313" key="1">
    <source>
        <dbReference type="EMBL" id="HDI82871.1"/>
    </source>
</evidence>
<gene>
    <name evidence="1" type="ORF">ENF18_03650</name>
</gene>
<comment type="caution">
    <text evidence="1">The sequence shown here is derived from an EMBL/GenBank/DDBJ whole genome shotgun (WGS) entry which is preliminary data.</text>
</comment>
<protein>
    <recommendedName>
        <fullName evidence="2">DUF4402 domain-containing protein</fullName>
    </recommendedName>
</protein>
<accession>A0A7C0ZCC9</accession>
<reference evidence="1" key="1">
    <citation type="journal article" date="2020" name="mSystems">
        <title>Genome- and Community-Level Interaction Insights into Carbon Utilization and Element Cycling Functions of Hydrothermarchaeota in Hydrothermal Sediment.</title>
        <authorList>
            <person name="Zhou Z."/>
            <person name="Liu Y."/>
            <person name="Xu W."/>
            <person name="Pan J."/>
            <person name="Luo Z.H."/>
            <person name="Li M."/>
        </authorList>
    </citation>
    <scope>NUCLEOTIDE SEQUENCE [LARGE SCALE GENOMIC DNA]</scope>
    <source>
        <strain evidence="1">HyVt-102</strain>
    </source>
</reference>
<name>A0A7C0ZCC9_UNCW3</name>
<proteinExistence type="predicted"/>
<evidence type="ECO:0008006" key="2">
    <source>
        <dbReference type="Google" id="ProtNLM"/>
    </source>
</evidence>
<dbReference type="Proteomes" id="UP000885847">
    <property type="component" value="Unassembled WGS sequence"/>
</dbReference>
<dbReference type="AlphaFoldDB" id="A0A7C0ZCC9"/>
<organism evidence="1">
    <name type="scientific">candidate division WOR-3 bacterium</name>
    <dbReference type="NCBI Taxonomy" id="2052148"/>
    <lineage>
        <taxon>Bacteria</taxon>
        <taxon>Bacteria division WOR-3</taxon>
    </lineage>
</organism>
<sequence length="142" mass="15968">MLLLLIMQVSNVDVRFRVDESLVLQIETPVVDLGMIDPISKEMERRSAIMLTVFANTDWELVVKPSDDFISQNGDVIPINRLSLRVNGEDYVKMERDGVPLLKGGTTPEEGVPVNIDLKLKLTWDDVAGSYSTTLTFTLMRL</sequence>
<dbReference type="EMBL" id="DQWE01000173">
    <property type="protein sequence ID" value="HDI82871.1"/>
    <property type="molecule type" value="Genomic_DNA"/>
</dbReference>